<keyword evidence="2" id="KW-0732">Signal</keyword>
<evidence type="ECO:0000256" key="2">
    <source>
        <dbReference type="ARBA" id="ARBA00022729"/>
    </source>
</evidence>
<dbReference type="InterPro" id="IPR021884">
    <property type="entry name" value="Ice-bd_prot"/>
</dbReference>
<comment type="similarity">
    <text evidence="1">Belongs to the ice-binding protein family.</text>
</comment>
<protein>
    <recommendedName>
        <fullName evidence="5">Antifreeze protein</fullName>
    </recommendedName>
</protein>
<comment type="caution">
    <text evidence="3">The sequence shown here is derived from an EMBL/GenBank/DDBJ whole genome shotgun (WGS) entry which is preliminary data.</text>
</comment>
<proteinExistence type="inferred from homology"/>
<organism evidence="3 4">
    <name type="scientific">Pholiota conissans</name>
    <dbReference type="NCBI Taxonomy" id="109636"/>
    <lineage>
        <taxon>Eukaryota</taxon>
        <taxon>Fungi</taxon>
        <taxon>Dikarya</taxon>
        <taxon>Basidiomycota</taxon>
        <taxon>Agaricomycotina</taxon>
        <taxon>Agaricomycetes</taxon>
        <taxon>Agaricomycetidae</taxon>
        <taxon>Agaricales</taxon>
        <taxon>Agaricineae</taxon>
        <taxon>Strophariaceae</taxon>
        <taxon>Pholiota</taxon>
    </lineage>
</organism>
<name>A0A9P5YQP2_9AGAR</name>
<dbReference type="EMBL" id="MU155481">
    <property type="protein sequence ID" value="KAF9472980.1"/>
    <property type="molecule type" value="Genomic_DNA"/>
</dbReference>
<gene>
    <name evidence="3" type="ORF">BDN70DRAFT_817894</name>
</gene>
<reference evidence="3" key="1">
    <citation type="submission" date="2020-11" db="EMBL/GenBank/DDBJ databases">
        <authorList>
            <consortium name="DOE Joint Genome Institute"/>
            <person name="Ahrendt S."/>
            <person name="Riley R."/>
            <person name="Andreopoulos W."/>
            <person name="Labutti K."/>
            <person name="Pangilinan J."/>
            <person name="Ruiz-Duenas F.J."/>
            <person name="Barrasa J.M."/>
            <person name="Sanchez-Garcia M."/>
            <person name="Camarero S."/>
            <person name="Miyauchi S."/>
            <person name="Serrano A."/>
            <person name="Linde D."/>
            <person name="Babiker R."/>
            <person name="Drula E."/>
            <person name="Ayuso-Fernandez I."/>
            <person name="Pacheco R."/>
            <person name="Padilla G."/>
            <person name="Ferreira P."/>
            <person name="Barriuso J."/>
            <person name="Kellner H."/>
            <person name="Castanera R."/>
            <person name="Alfaro M."/>
            <person name="Ramirez L."/>
            <person name="Pisabarro A.G."/>
            <person name="Kuo A."/>
            <person name="Tritt A."/>
            <person name="Lipzen A."/>
            <person name="He G."/>
            <person name="Yan M."/>
            <person name="Ng V."/>
            <person name="Cullen D."/>
            <person name="Martin F."/>
            <person name="Rosso M.-N."/>
            <person name="Henrissat B."/>
            <person name="Hibbett D."/>
            <person name="Martinez A.T."/>
            <person name="Grigoriev I.V."/>
        </authorList>
    </citation>
    <scope>NUCLEOTIDE SEQUENCE</scope>
    <source>
        <strain evidence="3">CIRM-BRFM 674</strain>
    </source>
</reference>
<sequence>LITNGVALGPPKISMGSAANYLLLASNGISIDCSQAIEGGNVGLTEQTSDGVLGVNLTLDSSEVFASWFNIPQVYPGTFFAPDYLSPTPDQMSAAAADVANAFQDGKGRTNPDFTNFGNDGIFANLMSVTGTLDGLTLTPGLYKWTTNVKSTSTNVGITLSGSPVDTWIFQISGNLVLSGAPVNLHGGASPNNIFWVISGDLSIGTDMPGTVIVRNDVTYTIPGSGMAQGRLYCMNSVNTMGGFVGPLLSVTAAFL</sequence>
<evidence type="ECO:0000256" key="1">
    <source>
        <dbReference type="ARBA" id="ARBA00005445"/>
    </source>
</evidence>
<evidence type="ECO:0008006" key="5">
    <source>
        <dbReference type="Google" id="ProtNLM"/>
    </source>
</evidence>
<keyword evidence="4" id="KW-1185">Reference proteome</keyword>
<evidence type="ECO:0000313" key="3">
    <source>
        <dbReference type="EMBL" id="KAF9472980.1"/>
    </source>
</evidence>
<evidence type="ECO:0000313" key="4">
    <source>
        <dbReference type="Proteomes" id="UP000807469"/>
    </source>
</evidence>
<dbReference type="Proteomes" id="UP000807469">
    <property type="component" value="Unassembled WGS sequence"/>
</dbReference>
<dbReference type="Pfam" id="PF11999">
    <property type="entry name" value="Ice_binding"/>
    <property type="match status" value="1"/>
</dbReference>
<feature type="non-terminal residue" evidence="3">
    <location>
        <position position="1"/>
    </location>
</feature>
<dbReference type="OrthoDB" id="10264374at2759"/>
<accession>A0A9P5YQP2</accession>
<dbReference type="AlphaFoldDB" id="A0A9P5YQP2"/>